<name>A0A9N9CH87_9GLOM</name>
<keyword evidence="4 7" id="KW-0732">Signal</keyword>
<keyword evidence="5" id="KW-0325">Glycoprotein</keyword>
<evidence type="ECO:0000256" key="6">
    <source>
        <dbReference type="SAM" id="MobiDB-lite"/>
    </source>
</evidence>
<feature type="compositionally biased region" description="Polar residues" evidence="6">
    <location>
        <begin position="360"/>
        <end position="391"/>
    </location>
</feature>
<protein>
    <submittedName>
        <fullName evidence="8">9111_t:CDS:1</fullName>
    </submittedName>
</protein>
<dbReference type="GO" id="GO:0009986">
    <property type="term" value="C:cell surface"/>
    <property type="evidence" value="ECO:0007669"/>
    <property type="project" value="TreeGrafter"/>
</dbReference>
<evidence type="ECO:0000313" key="8">
    <source>
        <dbReference type="EMBL" id="CAG8599800.1"/>
    </source>
</evidence>
<dbReference type="GO" id="GO:0031505">
    <property type="term" value="P:fungal-type cell wall organization"/>
    <property type="evidence" value="ECO:0007669"/>
    <property type="project" value="TreeGrafter"/>
</dbReference>
<evidence type="ECO:0000256" key="2">
    <source>
        <dbReference type="ARBA" id="ARBA00022512"/>
    </source>
</evidence>
<keyword evidence="3" id="KW-0964">Secreted</keyword>
<dbReference type="OrthoDB" id="536881at2759"/>
<dbReference type="SUPFAM" id="SSF52058">
    <property type="entry name" value="L domain-like"/>
    <property type="match status" value="2"/>
</dbReference>
<evidence type="ECO:0000256" key="3">
    <source>
        <dbReference type="ARBA" id="ARBA00022525"/>
    </source>
</evidence>
<evidence type="ECO:0000256" key="7">
    <source>
        <dbReference type="SAM" id="SignalP"/>
    </source>
</evidence>
<keyword evidence="2" id="KW-0134">Cell wall</keyword>
<proteinExistence type="predicted"/>
<dbReference type="GO" id="GO:0005886">
    <property type="term" value="C:plasma membrane"/>
    <property type="evidence" value="ECO:0007669"/>
    <property type="project" value="TreeGrafter"/>
</dbReference>
<reference evidence="8" key="1">
    <citation type="submission" date="2021-06" db="EMBL/GenBank/DDBJ databases">
        <authorList>
            <person name="Kallberg Y."/>
            <person name="Tangrot J."/>
            <person name="Rosling A."/>
        </authorList>
    </citation>
    <scope>NUCLEOTIDE SEQUENCE</scope>
    <source>
        <strain evidence="8">MT106</strain>
    </source>
</reference>
<dbReference type="PANTHER" id="PTHR31018">
    <property type="entry name" value="SPORULATION-SPECIFIC PROTEIN-RELATED"/>
    <property type="match status" value="1"/>
</dbReference>
<dbReference type="Proteomes" id="UP000789831">
    <property type="component" value="Unassembled WGS sequence"/>
</dbReference>
<accession>A0A9N9CH87</accession>
<dbReference type="InterPro" id="IPR051648">
    <property type="entry name" value="CWI-Assembly_Regulator"/>
</dbReference>
<feature type="region of interest" description="Disordered" evidence="6">
    <location>
        <begin position="353"/>
        <end position="407"/>
    </location>
</feature>
<evidence type="ECO:0000256" key="4">
    <source>
        <dbReference type="ARBA" id="ARBA00022729"/>
    </source>
</evidence>
<dbReference type="EMBL" id="CAJVPL010002111">
    <property type="protein sequence ID" value="CAG8599800.1"/>
    <property type="molecule type" value="Genomic_DNA"/>
</dbReference>
<dbReference type="Gene3D" id="3.80.20.20">
    <property type="entry name" value="Receptor L-domain"/>
    <property type="match status" value="1"/>
</dbReference>
<comment type="subcellular location">
    <subcellularLocation>
        <location evidence="1">Secreted</location>
        <location evidence="1">Cell wall</location>
    </subcellularLocation>
</comment>
<organism evidence="8 9">
    <name type="scientific">Ambispora gerdemannii</name>
    <dbReference type="NCBI Taxonomy" id="144530"/>
    <lineage>
        <taxon>Eukaryota</taxon>
        <taxon>Fungi</taxon>
        <taxon>Fungi incertae sedis</taxon>
        <taxon>Mucoromycota</taxon>
        <taxon>Glomeromycotina</taxon>
        <taxon>Glomeromycetes</taxon>
        <taxon>Archaeosporales</taxon>
        <taxon>Ambisporaceae</taxon>
        <taxon>Ambispora</taxon>
    </lineage>
</organism>
<dbReference type="GO" id="GO:0009277">
    <property type="term" value="C:fungal-type cell wall"/>
    <property type="evidence" value="ECO:0007669"/>
    <property type="project" value="TreeGrafter"/>
</dbReference>
<feature type="chain" id="PRO_5040434431" evidence="7">
    <location>
        <begin position="27"/>
        <end position="443"/>
    </location>
</feature>
<comment type="caution">
    <text evidence="8">The sequence shown here is derived from an EMBL/GenBank/DDBJ whole genome shotgun (WGS) entry which is preliminary data.</text>
</comment>
<dbReference type="InterPro" id="IPR036941">
    <property type="entry name" value="Rcpt_L-dom_sf"/>
</dbReference>
<keyword evidence="9" id="KW-1185">Reference proteome</keyword>
<feature type="compositionally biased region" description="Basic and acidic residues" evidence="6">
    <location>
        <begin position="392"/>
        <end position="407"/>
    </location>
</feature>
<dbReference type="PANTHER" id="PTHR31018:SF3">
    <property type="entry name" value="RECEPTOR PROTEIN-TYROSINE KINASE"/>
    <property type="match status" value="1"/>
</dbReference>
<gene>
    <name evidence="8" type="ORF">AGERDE_LOCUS9043</name>
</gene>
<evidence type="ECO:0000256" key="1">
    <source>
        <dbReference type="ARBA" id="ARBA00004191"/>
    </source>
</evidence>
<evidence type="ECO:0000313" key="9">
    <source>
        <dbReference type="Proteomes" id="UP000789831"/>
    </source>
</evidence>
<feature type="signal peptide" evidence="7">
    <location>
        <begin position="1"/>
        <end position="26"/>
    </location>
</feature>
<dbReference type="AlphaFoldDB" id="A0A9N9CH87"/>
<evidence type="ECO:0000256" key="5">
    <source>
        <dbReference type="ARBA" id="ARBA00023180"/>
    </source>
</evidence>
<sequence>MTNVIKVASCISVSFALLLLVDGAKGQLAGCQGVINVQDQSDISQLGGCTSFTGTIAITGTNLRSLSIPKIQTLHGTFTVQNNLSLVSLSLPDLKSASNLVFAQNKALSAIDVPGLKTVTTFNVNSAPSLRVLSFPAGLNSIENFELSDTAIGLMKGIDASRVGSLLLSRNENLKSLTLPNLLSAESLEMIGNGRGNFQFEANNLNSLGQGNFKNLASTALPSLNKVTSGLSYTENSFTTLSLPKLSEVGSTLTISSNPQLKSTSFPELSHIGEDLIIGNNQNLVTIDGFDKLDQIEGKAQLSGDFSTTLFPSLDTVGRGLNVESSSSSIRCNGFDKLRVGGAKVNNVDCSLSAGKKDPSSMQENKTNSNDDSNKAKSTNNSTISDTQEPASDNKQDVHSEAKQQQHDAHIMNGANKNYLFEHVKMIFGVFVALCSLELALVL</sequence>